<evidence type="ECO:0000259" key="3">
    <source>
        <dbReference type="Pfam" id="PF18204"/>
    </source>
</evidence>
<dbReference type="Pfam" id="PF24318">
    <property type="entry name" value="DUF7490"/>
    <property type="match status" value="2"/>
</dbReference>
<name>A0A830F8S3_9EURY</name>
<evidence type="ECO:0000256" key="2">
    <source>
        <dbReference type="SAM" id="MobiDB-lite"/>
    </source>
</evidence>
<dbReference type="RefSeq" id="WP_188880436.1">
    <property type="nucleotide sequence ID" value="NZ_BMPF01000002.1"/>
</dbReference>
<dbReference type="AlphaFoldDB" id="A0A830F8S3"/>
<evidence type="ECO:0000259" key="4">
    <source>
        <dbReference type="Pfam" id="PF24318"/>
    </source>
</evidence>
<dbReference type="PROSITE" id="PS51318">
    <property type="entry name" value="TAT"/>
    <property type="match status" value="1"/>
</dbReference>
<dbReference type="Proteomes" id="UP000628840">
    <property type="component" value="Unassembled WGS sequence"/>
</dbReference>
<organism evidence="5 6">
    <name type="scientific">Halarchaeum grantii</name>
    <dbReference type="NCBI Taxonomy" id="1193105"/>
    <lineage>
        <taxon>Archaea</taxon>
        <taxon>Methanobacteriati</taxon>
        <taxon>Methanobacteriota</taxon>
        <taxon>Stenosarchaea group</taxon>
        <taxon>Halobacteria</taxon>
        <taxon>Halobacteriales</taxon>
        <taxon>Halobacteriaceae</taxon>
    </lineage>
</organism>
<dbReference type="InterPro" id="IPR055913">
    <property type="entry name" value="DUF7490"/>
</dbReference>
<keyword evidence="1" id="KW-0732">Signal</keyword>
<proteinExistence type="predicted"/>
<comment type="caution">
    <text evidence="5">The sequence shown here is derived from an EMBL/GenBank/DDBJ whole genome shotgun (WGS) entry which is preliminary data.</text>
</comment>
<dbReference type="Pfam" id="PF18204">
    <property type="entry name" value="PGF-CTERM"/>
    <property type="match status" value="1"/>
</dbReference>
<accession>A0A830F8S3</accession>
<dbReference type="InterPro" id="IPR006311">
    <property type="entry name" value="TAT_signal"/>
</dbReference>
<evidence type="ECO:0000313" key="5">
    <source>
        <dbReference type="EMBL" id="GGL30329.1"/>
    </source>
</evidence>
<dbReference type="OrthoDB" id="50312at2157"/>
<feature type="domain" description="PGF-CTERM archaeal protein-sorting signal" evidence="3">
    <location>
        <begin position="308"/>
        <end position="329"/>
    </location>
</feature>
<dbReference type="GO" id="GO:0030115">
    <property type="term" value="C:S-layer"/>
    <property type="evidence" value="ECO:0007669"/>
    <property type="project" value="UniProtKB-SubCell"/>
</dbReference>
<feature type="domain" description="DUF7490" evidence="4">
    <location>
        <begin position="42"/>
        <end position="144"/>
    </location>
</feature>
<dbReference type="GO" id="GO:0005886">
    <property type="term" value="C:plasma membrane"/>
    <property type="evidence" value="ECO:0007669"/>
    <property type="project" value="UniProtKB-SubCell"/>
</dbReference>
<dbReference type="EMBL" id="BMPF01000002">
    <property type="protein sequence ID" value="GGL30329.1"/>
    <property type="molecule type" value="Genomic_DNA"/>
</dbReference>
<sequence length="332" mass="34085">MNAERALLGGATALVALSLVAALAVPGALAPPDRDRPPARIAYTEMTVAPTAVAGDTVTLGVTNYVTHDGGPARNVTVLTRAIDLESGFVATSATASLGTLTTGGERAPTATLTVERSGGYRIETVVYENGSRVATGHRSVRGVGALTPAYARSPIRFHEFAGGVIPTVAVAVREAGDERTTLDVAAHVTNTGGESEPVTVEYVARQADSNLVADRASVAVSDVASGHTVTPNATLAVPSDYNYYVDAILRKDGVIVDSTTAAANLDPSRTLSVNETTRDVELDVSDFETEREGGKPSRTTTETSGGTPGFGVPAALAALAGVALLARRWSA</sequence>
<evidence type="ECO:0000313" key="6">
    <source>
        <dbReference type="Proteomes" id="UP000628840"/>
    </source>
</evidence>
<keyword evidence="6" id="KW-1185">Reference proteome</keyword>
<protein>
    <submittedName>
        <fullName evidence="5">PGF-CTERM sorting domain-containing protein</fullName>
    </submittedName>
</protein>
<feature type="region of interest" description="Disordered" evidence="2">
    <location>
        <begin position="286"/>
        <end position="310"/>
    </location>
</feature>
<reference evidence="5 6" key="1">
    <citation type="journal article" date="2019" name="Int. J. Syst. Evol. Microbiol.">
        <title>The Global Catalogue of Microorganisms (GCM) 10K type strain sequencing project: providing services to taxonomists for standard genome sequencing and annotation.</title>
        <authorList>
            <consortium name="The Broad Institute Genomics Platform"/>
            <consortium name="The Broad Institute Genome Sequencing Center for Infectious Disease"/>
            <person name="Wu L."/>
            <person name="Ma J."/>
        </authorList>
    </citation>
    <scope>NUCLEOTIDE SEQUENCE [LARGE SCALE GENOMIC DNA]</scope>
    <source>
        <strain evidence="5 6">JCM 19585</strain>
    </source>
</reference>
<dbReference type="NCBIfam" id="TIGR04126">
    <property type="entry name" value="PGF_CTERM"/>
    <property type="match status" value="1"/>
</dbReference>
<gene>
    <name evidence="5" type="ORF">GCM10009037_12520</name>
</gene>
<feature type="domain" description="DUF7490" evidence="4">
    <location>
        <begin position="166"/>
        <end position="267"/>
    </location>
</feature>
<dbReference type="InterPro" id="IPR026371">
    <property type="entry name" value="PGF_CTERM"/>
</dbReference>
<evidence type="ECO:0000256" key="1">
    <source>
        <dbReference type="ARBA" id="ARBA00022729"/>
    </source>
</evidence>